<evidence type="ECO:0000313" key="3">
    <source>
        <dbReference type="Proteomes" id="UP000193719"/>
    </source>
</evidence>
<feature type="non-terminal residue" evidence="2">
    <location>
        <position position="397"/>
    </location>
</feature>
<organism evidence="2 3">
    <name type="scientific">Piromyces finnis</name>
    <dbReference type="NCBI Taxonomy" id="1754191"/>
    <lineage>
        <taxon>Eukaryota</taxon>
        <taxon>Fungi</taxon>
        <taxon>Fungi incertae sedis</taxon>
        <taxon>Chytridiomycota</taxon>
        <taxon>Chytridiomycota incertae sedis</taxon>
        <taxon>Neocallimastigomycetes</taxon>
        <taxon>Neocallimastigales</taxon>
        <taxon>Neocallimastigaceae</taxon>
        <taxon>Piromyces</taxon>
    </lineage>
</organism>
<keyword evidence="3" id="KW-1185">Reference proteome</keyword>
<evidence type="ECO:0000256" key="1">
    <source>
        <dbReference type="SAM" id="MobiDB-lite"/>
    </source>
</evidence>
<dbReference type="OrthoDB" id="10627360at2759"/>
<dbReference type="Proteomes" id="UP000193719">
    <property type="component" value="Unassembled WGS sequence"/>
</dbReference>
<protein>
    <submittedName>
        <fullName evidence="2">Uncharacterized protein</fullName>
    </submittedName>
</protein>
<reference evidence="2 3" key="2">
    <citation type="submission" date="2016-08" db="EMBL/GenBank/DDBJ databases">
        <title>Pervasive Adenine N6-methylation of Active Genes in Fungi.</title>
        <authorList>
            <consortium name="DOE Joint Genome Institute"/>
            <person name="Mondo S.J."/>
            <person name="Dannebaum R.O."/>
            <person name="Kuo R.C."/>
            <person name="Labutti K."/>
            <person name="Haridas S."/>
            <person name="Kuo A."/>
            <person name="Salamov A."/>
            <person name="Ahrendt S.R."/>
            <person name="Lipzen A."/>
            <person name="Sullivan W."/>
            <person name="Andreopoulos W.B."/>
            <person name="Clum A."/>
            <person name="Lindquist E."/>
            <person name="Daum C."/>
            <person name="Ramamoorthy G.K."/>
            <person name="Gryganskyi A."/>
            <person name="Culley D."/>
            <person name="Magnuson J.K."/>
            <person name="James T.Y."/>
            <person name="O'Malley M.A."/>
            <person name="Stajich J.E."/>
            <person name="Spatafora J.W."/>
            <person name="Visel A."/>
            <person name="Grigoriev I.V."/>
        </authorList>
    </citation>
    <scope>NUCLEOTIDE SEQUENCE [LARGE SCALE GENOMIC DNA]</scope>
    <source>
        <strain evidence="3">finn</strain>
    </source>
</reference>
<reference evidence="2 3" key="1">
    <citation type="submission" date="2016-08" db="EMBL/GenBank/DDBJ databases">
        <title>Genomes of anaerobic fungi encode conserved fungal cellulosomes for biomass hydrolysis.</title>
        <authorList>
            <consortium name="DOE Joint Genome Institute"/>
            <person name="Haitjema C.H."/>
            <person name="Gilmore S.P."/>
            <person name="Henske J.K."/>
            <person name="Solomon K.V."/>
            <person name="De Groot R."/>
            <person name="Kuo A."/>
            <person name="Mondo S.J."/>
            <person name="Salamov A.A."/>
            <person name="Labutti K."/>
            <person name="Zhao Z."/>
            <person name="Chiniquy J."/>
            <person name="Barry K."/>
            <person name="Brewer H.M."/>
            <person name="Purvine S.O."/>
            <person name="Wright A.T."/>
            <person name="Boxma B."/>
            <person name="Van Alen T."/>
            <person name="Hackstein J.H."/>
            <person name="Baker S.E."/>
            <person name="Grigoriev I.V."/>
            <person name="O'Malley M.A."/>
        </authorList>
    </citation>
    <scope>NUCLEOTIDE SEQUENCE [LARGE SCALE GENOMIC DNA]</scope>
    <source>
        <strain evidence="3">finn</strain>
    </source>
</reference>
<evidence type="ECO:0000313" key="2">
    <source>
        <dbReference type="EMBL" id="ORX44994.1"/>
    </source>
</evidence>
<feature type="compositionally biased region" description="Basic and acidic residues" evidence="1">
    <location>
        <begin position="384"/>
        <end position="397"/>
    </location>
</feature>
<sequence length="397" mass="44735">MLFSSENNCNSSIETIIKDKITLIDNNNNNNNNLINLNLNLTSNLNNLNTLSNLSLNQNKLNNNNENASCLHSRTSSPSRQAIRNINPLLLSPLDKENAKEIIQQKILDNVIITQKINEENQELAHYLENINENKINEGQTINSNYLLSPNEYDILSNNSSDLLLNNSNNYVSQNLSVNQFTVQEQNGLFLDPVVFSPTSQSSDDTMNYQQTNELMNLRNLLNGSPNNFIANTPMNTILSPPNSTLLSSPITNTIISSPESNIISSPELYENLSPKLNMVNPTYNDLSIEEYLLNQEIIKLQQEALINNNLVGTVESKVPSSNILMENIAYTANELSPELLNQTLEISETLPLNLEVITNENLNAQKSQKRKIEEDEDCEESEIEQKKTKKEKENII</sequence>
<comment type="caution">
    <text evidence="2">The sequence shown here is derived from an EMBL/GenBank/DDBJ whole genome shotgun (WGS) entry which is preliminary data.</text>
</comment>
<proteinExistence type="predicted"/>
<dbReference type="STRING" id="1754191.A0A1Y1V181"/>
<dbReference type="AlphaFoldDB" id="A0A1Y1V181"/>
<feature type="region of interest" description="Disordered" evidence="1">
    <location>
        <begin position="367"/>
        <end position="397"/>
    </location>
</feature>
<accession>A0A1Y1V181</accession>
<name>A0A1Y1V181_9FUNG</name>
<dbReference type="EMBL" id="MCFH01000042">
    <property type="protein sequence ID" value="ORX44994.1"/>
    <property type="molecule type" value="Genomic_DNA"/>
</dbReference>
<gene>
    <name evidence="2" type="ORF">BCR36DRAFT_585871</name>
</gene>